<dbReference type="PROSITE" id="PS51318">
    <property type="entry name" value="TAT"/>
    <property type="match status" value="1"/>
</dbReference>
<dbReference type="InterPro" id="IPR008557">
    <property type="entry name" value="PhoX"/>
</dbReference>
<dbReference type="SUPFAM" id="SSF63829">
    <property type="entry name" value="Calcium-dependent phosphotriesterase"/>
    <property type="match status" value="1"/>
</dbReference>
<accession>A0A8J3BKZ5</accession>
<reference evidence="1" key="1">
    <citation type="journal article" date="2014" name="Int. J. Syst. Evol. Microbiol.">
        <title>Complete genome sequence of Corynebacterium casei LMG S-19264T (=DSM 44701T), isolated from a smear-ripened cheese.</title>
        <authorList>
            <consortium name="US DOE Joint Genome Institute (JGI-PGF)"/>
            <person name="Walter F."/>
            <person name="Albersmeier A."/>
            <person name="Kalinowski J."/>
            <person name="Ruckert C."/>
        </authorList>
    </citation>
    <scope>NUCLEOTIDE SEQUENCE</scope>
    <source>
        <strain evidence="1">JCM 3091</strain>
    </source>
</reference>
<name>A0A8J3BKZ5_9ACTN</name>
<dbReference type="Proteomes" id="UP000662200">
    <property type="component" value="Unassembled WGS sequence"/>
</dbReference>
<reference evidence="1" key="2">
    <citation type="submission" date="2020-09" db="EMBL/GenBank/DDBJ databases">
        <authorList>
            <person name="Sun Q."/>
            <person name="Ohkuma M."/>
        </authorList>
    </citation>
    <scope>NUCLEOTIDE SEQUENCE</scope>
    <source>
        <strain evidence="1">JCM 3091</strain>
    </source>
</reference>
<gene>
    <name evidence="1" type="ORF">GCM10010124_06490</name>
</gene>
<evidence type="ECO:0000313" key="2">
    <source>
        <dbReference type="Proteomes" id="UP000662200"/>
    </source>
</evidence>
<proteinExistence type="predicted"/>
<dbReference type="InterPro" id="IPR006311">
    <property type="entry name" value="TAT_signal"/>
</dbReference>
<protein>
    <recommendedName>
        <fullName evidence="3">Tat pathway signal sequence domain protein</fullName>
    </recommendedName>
</protein>
<dbReference type="PANTHER" id="PTHR35399:SF4">
    <property type="entry name" value="MEMBRANE PROTEIN"/>
    <property type="match status" value="1"/>
</dbReference>
<dbReference type="RefSeq" id="WP_189112670.1">
    <property type="nucleotide sequence ID" value="NZ_BMQC01000002.1"/>
</dbReference>
<dbReference type="Pfam" id="PF05787">
    <property type="entry name" value="PhoX"/>
    <property type="match status" value="2"/>
</dbReference>
<evidence type="ECO:0008006" key="3">
    <source>
        <dbReference type="Google" id="ProtNLM"/>
    </source>
</evidence>
<organism evidence="1 2">
    <name type="scientific">Pilimelia terevasa</name>
    <dbReference type="NCBI Taxonomy" id="53372"/>
    <lineage>
        <taxon>Bacteria</taxon>
        <taxon>Bacillati</taxon>
        <taxon>Actinomycetota</taxon>
        <taxon>Actinomycetes</taxon>
        <taxon>Micromonosporales</taxon>
        <taxon>Micromonosporaceae</taxon>
        <taxon>Pilimelia</taxon>
    </lineage>
</organism>
<sequence length="475" mass="50059">MTSPAFSPLSRRHLLRAGAAGGLGIALAGNLEILAGPAHALGAARPPTGYGPLVADPAGVLALPQGFAYRVVAKTGVTTLDSGHPCPDDPDGIGCFPARGRGRGHGGSVLVTNHEVGGSEPHGVPPLPGLTYDPGARGGTTTVEVDAAGARQRHYVSLAGTHNNCAGGVTPWGTWLTCEETEQKKGGQFTRDHGYVFEVDPYDMAANADPVPLTFLGRYAHEAVVVNPHNHEIYLTEDAGAPHGLYYRWVPPRHFTGGRGALRALALSPGGDTAGRLQAMRCTRDGVPVADLAEATEPGTRYEVTWVDVADRDARQTSVRRQFAAGAVTHSNKLEGQWWGGHGAYLVASFARTADGSPRAHDGQVWHYDPRRETLTLTTIFGVNTEPGTDGANYDGPDNITVSPYGGLILAEDGNGVSHLVGVTESGRTYPMARNDLNDSEFCGPTFSADGSVLFANIQVPGHLLAITGPWHRTR</sequence>
<dbReference type="EMBL" id="BMQC01000002">
    <property type="protein sequence ID" value="GGK16568.1"/>
    <property type="molecule type" value="Genomic_DNA"/>
</dbReference>
<comment type="caution">
    <text evidence="1">The sequence shown here is derived from an EMBL/GenBank/DDBJ whole genome shotgun (WGS) entry which is preliminary data.</text>
</comment>
<evidence type="ECO:0000313" key="1">
    <source>
        <dbReference type="EMBL" id="GGK16568.1"/>
    </source>
</evidence>
<dbReference type="PANTHER" id="PTHR35399">
    <property type="entry name" value="SLR8030 PROTEIN"/>
    <property type="match status" value="1"/>
</dbReference>
<keyword evidence="2" id="KW-1185">Reference proteome</keyword>
<dbReference type="AlphaFoldDB" id="A0A8J3BKZ5"/>